<evidence type="ECO:0000313" key="13">
    <source>
        <dbReference type="Proteomes" id="UP001165289"/>
    </source>
</evidence>
<protein>
    <recommendedName>
        <fullName evidence="4">Phosphorylated adapter RNA export protein</fullName>
    </recommendedName>
    <alternativeName>
        <fullName evidence="10">RNA U small nuclear RNA export adapter protein</fullName>
    </alternativeName>
</protein>
<dbReference type="EMBL" id="JAKMXF010000022">
    <property type="protein sequence ID" value="KAI6661051.1"/>
    <property type="molecule type" value="Genomic_DNA"/>
</dbReference>
<dbReference type="GO" id="GO:0005634">
    <property type="term" value="C:nucleus"/>
    <property type="evidence" value="ECO:0007669"/>
    <property type="project" value="UniProtKB-SubCell"/>
</dbReference>
<dbReference type="Pfam" id="PF10258">
    <property type="entry name" value="PHAX_RNA-bd"/>
    <property type="match status" value="1"/>
</dbReference>
<keyword evidence="9" id="KW-0539">Nucleus</keyword>
<evidence type="ECO:0000313" key="12">
    <source>
        <dbReference type="EMBL" id="KAI6661051.1"/>
    </source>
</evidence>
<dbReference type="Proteomes" id="UP001165289">
    <property type="component" value="Unassembled WGS sequence"/>
</dbReference>
<dbReference type="InterPro" id="IPR038092">
    <property type="entry name" value="PHAX_RNA-binding_sf"/>
</dbReference>
<keyword evidence="7" id="KW-0694">RNA-binding</keyword>
<proteinExistence type="inferred from homology"/>
<gene>
    <name evidence="12" type="ORF">LOD99_13773</name>
</gene>
<comment type="subcellular location">
    <subcellularLocation>
        <location evidence="2">Cytoplasm</location>
    </subcellularLocation>
    <subcellularLocation>
        <location evidence="1">Nucleus</location>
    </subcellularLocation>
</comment>
<dbReference type="GO" id="GO:0006408">
    <property type="term" value="P:snRNA export from nucleus"/>
    <property type="evidence" value="ECO:0007669"/>
    <property type="project" value="InterPro"/>
</dbReference>
<evidence type="ECO:0000256" key="9">
    <source>
        <dbReference type="ARBA" id="ARBA00023242"/>
    </source>
</evidence>
<reference evidence="12 13" key="1">
    <citation type="journal article" date="2023" name="BMC Biol.">
        <title>The compact genome of the sponge Oopsacas minuta (Hexactinellida) is lacking key metazoan core genes.</title>
        <authorList>
            <person name="Santini S."/>
            <person name="Schenkelaars Q."/>
            <person name="Jourda C."/>
            <person name="Duchesne M."/>
            <person name="Belahbib H."/>
            <person name="Rocher C."/>
            <person name="Selva M."/>
            <person name="Riesgo A."/>
            <person name="Vervoort M."/>
            <person name="Leys S.P."/>
            <person name="Kodjabachian L."/>
            <person name="Le Bivic A."/>
            <person name="Borchiellini C."/>
            <person name="Claverie J.M."/>
            <person name="Renard E."/>
        </authorList>
    </citation>
    <scope>NUCLEOTIDE SEQUENCE [LARGE SCALE GENOMIC DNA]</scope>
    <source>
        <strain evidence="12">SPO-2</strain>
    </source>
</reference>
<dbReference type="PANTHER" id="PTHR13135">
    <property type="entry name" value="CYTOSOLIC RESINIFERATOXIN BINDING PROTEIN RBP-26"/>
    <property type="match status" value="1"/>
</dbReference>
<evidence type="ECO:0000256" key="4">
    <source>
        <dbReference type="ARBA" id="ARBA00016856"/>
    </source>
</evidence>
<dbReference type="InterPro" id="IPR039047">
    <property type="entry name" value="PHAX"/>
</dbReference>
<evidence type="ECO:0000259" key="11">
    <source>
        <dbReference type="Pfam" id="PF10258"/>
    </source>
</evidence>
<comment type="caution">
    <text evidence="12">The sequence shown here is derived from an EMBL/GenBank/DDBJ whole genome shotgun (WGS) entry which is preliminary data.</text>
</comment>
<evidence type="ECO:0000256" key="8">
    <source>
        <dbReference type="ARBA" id="ARBA00022927"/>
    </source>
</evidence>
<comment type="similarity">
    <text evidence="3">Belongs to the PHAX family.</text>
</comment>
<keyword evidence="6" id="KW-0963">Cytoplasm</keyword>
<dbReference type="Gene3D" id="1.10.10.1440">
    <property type="entry name" value="PHAX RNA-binding domain"/>
    <property type="match status" value="1"/>
</dbReference>
<dbReference type="GO" id="GO:0003723">
    <property type="term" value="F:RNA binding"/>
    <property type="evidence" value="ECO:0007669"/>
    <property type="project" value="UniProtKB-KW"/>
</dbReference>
<dbReference type="GO" id="GO:0005737">
    <property type="term" value="C:cytoplasm"/>
    <property type="evidence" value="ECO:0007669"/>
    <property type="project" value="UniProtKB-SubCell"/>
</dbReference>
<evidence type="ECO:0000256" key="7">
    <source>
        <dbReference type="ARBA" id="ARBA00022884"/>
    </source>
</evidence>
<evidence type="ECO:0000256" key="5">
    <source>
        <dbReference type="ARBA" id="ARBA00022448"/>
    </source>
</evidence>
<evidence type="ECO:0000256" key="10">
    <source>
        <dbReference type="ARBA" id="ARBA00030834"/>
    </source>
</evidence>
<evidence type="ECO:0000256" key="6">
    <source>
        <dbReference type="ARBA" id="ARBA00022490"/>
    </source>
</evidence>
<evidence type="ECO:0000256" key="3">
    <source>
        <dbReference type="ARBA" id="ARBA00006094"/>
    </source>
</evidence>
<evidence type="ECO:0000256" key="1">
    <source>
        <dbReference type="ARBA" id="ARBA00004123"/>
    </source>
</evidence>
<accession>A0AAV7KIT1</accession>
<dbReference type="PANTHER" id="PTHR13135:SF0">
    <property type="entry name" value="PHOSPHORYLATED ADAPTER RNA EXPORT PROTEIN"/>
    <property type="match status" value="1"/>
</dbReference>
<dbReference type="InterPro" id="IPR019385">
    <property type="entry name" value="PHAX_RNA-binding_domain"/>
</dbReference>
<dbReference type="AlphaFoldDB" id="A0AAV7KIT1"/>
<sequence length="189" mass="21778">MACEYPEDEITMMISDEFREELSGDKDNPFCDLIDGNSLNEKCATEDKIDGTEFINSLKSSEMDTNMLTKSICARFNEKNVPIIESIVNCIGKKHAIQLVQDTLELEEKGGMLTQEGTRRSIGGVFIRLVESRKYLSDLKKVQSKEEIRRVNRINTSAKKNKKRRLKMKALKERLKSENLKEMMEMMDI</sequence>
<keyword evidence="5" id="KW-0813">Transport</keyword>
<keyword evidence="13" id="KW-1185">Reference proteome</keyword>
<keyword evidence="8" id="KW-0653">Protein transport</keyword>
<dbReference type="GO" id="GO:0015031">
    <property type="term" value="P:protein transport"/>
    <property type="evidence" value="ECO:0007669"/>
    <property type="project" value="UniProtKB-KW"/>
</dbReference>
<evidence type="ECO:0000256" key="2">
    <source>
        <dbReference type="ARBA" id="ARBA00004496"/>
    </source>
</evidence>
<name>A0AAV7KIT1_9METZ</name>
<organism evidence="12 13">
    <name type="scientific">Oopsacas minuta</name>
    <dbReference type="NCBI Taxonomy" id="111878"/>
    <lineage>
        <taxon>Eukaryota</taxon>
        <taxon>Metazoa</taxon>
        <taxon>Porifera</taxon>
        <taxon>Hexactinellida</taxon>
        <taxon>Hexasterophora</taxon>
        <taxon>Lyssacinosida</taxon>
        <taxon>Leucopsacidae</taxon>
        <taxon>Oopsacas</taxon>
    </lineage>
</organism>
<feature type="domain" description="Phosphorylated adapter RNA export protein RNA-binding" evidence="11">
    <location>
        <begin position="69"/>
        <end position="137"/>
    </location>
</feature>